<feature type="transmembrane region" description="Helical" evidence="2">
    <location>
        <begin position="15"/>
        <end position="35"/>
    </location>
</feature>
<feature type="compositionally biased region" description="Basic and acidic residues" evidence="1">
    <location>
        <begin position="338"/>
        <end position="351"/>
    </location>
</feature>
<dbReference type="EMBL" id="MU151162">
    <property type="protein sequence ID" value="KAF9448410.1"/>
    <property type="molecule type" value="Genomic_DNA"/>
</dbReference>
<evidence type="ECO:0000256" key="2">
    <source>
        <dbReference type="SAM" id="Phobius"/>
    </source>
</evidence>
<sequence>MEVVREFYKERRNELVRLISAEAYGVVVFLTFVRGKKEITIQFRREAFESLNVFGMMKEIQNYRAISWSDDAPNWCFMNRSKNGVLKFTQRKKVMRKVKELPWARKVRESEIEIDEFGPLEYRFGKWKGREVDVYKVWMDDDVDFLDRAMKAYRRLQDMNMTFDMLAHVVDDDDNIVGIMTEPMEGRCIEPHDWKLVFDSMRKLNDIGWILDAPHGGAMLVTNNGELRITAVHNVIELPKDSQKREERIRDREQFLAENVFMGMKNQCPSPKVVPGVRAKFSFGVKVMVPLSDPEKLLKGTSGKWIVEAVSSADHVGNVESLKLKRPLEVDNGDEEGEGRREKRGREDRPTKKSRILIVSRQGWPLQPERHETPLPPYVSEEEDLPLVPPSIGGVCGDNTTYPPPRVKSLKVASWIPDDLLCLALGHDSFIRTS</sequence>
<name>A0A9P5XCZ3_9AGAR</name>
<keyword evidence="2" id="KW-0472">Membrane</keyword>
<keyword evidence="4" id="KW-1185">Reference proteome</keyword>
<proteinExistence type="predicted"/>
<dbReference type="OrthoDB" id="3068925at2759"/>
<reference evidence="3" key="1">
    <citation type="submission" date="2020-11" db="EMBL/GenBank/DDBJ databases">
        <authorList>
            <consortium name="DOE Joint Genome Institute"/>
            <person name="Ahrendt S."/>
            <person name="Riley R."/>
            <person name="Andreopoulos W."/>
            <person name="Labutti K."/>
            <person name="Pangilinan J."/>
            <person name="Ruiz-Duenas F.J."/>
            <person name="Barrasa J.M."/>
            <person name="Sanchez-Garcia M."/>
            <person name="Camarero S."/>
            <person name="Miyauchi S."/>
            <person name="Serrano A."/>
            <person name="Linde D."/>
            <person name="Babiker R."/>
            <person name="Drula E."/>
            <person name="Ayuso-Fernandez I."/>
            <person name="Pacheco R."/>
            <person name="Padilla G."/>
            <person name="Ferreira P."/>
            <person name="Barriuso J."/>
            <person name="Kellner H."/>
            <person name="Castanera R."/>
            <person name="Alfaro M."/>
            <person name="Ramirez L."/>
            <person name="Pisabarro A.G."/>
            <person name="Kuo A."/>
            <person name="Tritt A."/>
            <person name="Lipzen A."/>
            <person name="He G."/>
            <person name="Yan M."/>
            <person name="Ng V."/>
            <person name="Cullen D."/>
            <person name="Martin F."/>
            <person name="Rosso M.-N."/>
            <person name="Henrissat B."/>
            <person name="Hibbett D."/>
            <person name="Martinez A.T."/>
            <person name="Grigoriev I.V."/>
        </authorList>
    </citation>
    <scope>NUCLEOTIDE SEQUENCE</scope>
    <source>
        <strain evidence="3">MF-IS2</strain>
    </source>
</reference>
<accession>A0A9P5XCZ3</accession>
<organism evidence="3 4">
    <name type="scientific">Macrolepiota fuliginosa MF-IS2</name>
    <dbReference type="NCBI Taxonomy" id="1400762"/>
    <lineage>
        <taxon>Eukaryota</taxon>
        <taxon>Fungi</taxon>
        <taxon>Dikarya</taxon>
        <taxon>Basidiomycota</taxon>
        <taxon>Agaricomycotina</taxon>
        <taxon>Agaricomycetes</taxon>
        <taxon>Agaricomycetidae</taxon>
        <taxon>Agaricales</taxon>
        <taxon>Agaricineae</taxon>
        <taxon>Agaricaceae</taxon>
        <taxon>Macrolepiota</taxon>
    </lineage>
</organism>
<keyword evidence="2" id="KW-1133">Transmembrane helix</keyword>
<evidence type="ECO:0000313" key="3">
    <source>
        <dbReference type="EMBL" id="KAF9448410.1"/>
    </source>
</evidence>
<protein>
    <submittedName>
        <fullName evidence="3">Uncharacterized protein</fullName>
    </submittedName>
</protein>
<evidence type="ECO:0000313" key="4">
    <source>
        <dbReference type="Proteomes" id="UP000807342"/>
    </source>
</evidence>
<gene>
    <name evidence="3" type="ORF">P691DRAFT_775417</name>
</gene>
<feature type="region of interest" description="Disordered" evidence="1">
    <location>
        <begin position="330"/>
        <end position="354"/>
    </location>
</feature>
<dbReference type="AlphaFoldDB" id="A0A9P5XCZ3"/>
<dbReference type="Proteomes" id="UP000807342">
    <property type="component" value="Unassembled WGS sequence"/>
</dbReference>
<evidence type="ECO:0000256" key="1">
    <source>
        <dbReference type="SAM" id="MobiDB-lite"/>
    </source>
</evidence>
<comment type="caution">
    <text evidence="3">The sequence shown here is derived from an EMBL/GenBank/DDBJ whole genome shotgun (WGS) entry which is preliminary data.</text>
</comment>
<keyword evidence="2" id="KW-0812">Transmembrane</keyword>